<dbReference type="AlphaFoldDB" id="H1S6K5"/>
<dbReference type="Proteomes" id="UP000005808">
    <property type="component" value="Unassembled WGS sequence"/>
</dbReference>
<reference evidence="1 2" key="1">
    <citation type="journal article" date="2012" name="J. Bacteriol.">
        <title>De Novo Genome Project of Cupriavidus basilensis OR16.</title>
        <authorList>
            <person name="Cserhati M."/>
            <person name="Kriszt B."/>
            <person name="Szoboszlay S."/>
            <person name="Toth A."/>
            <person name="Szabo I."/>
            <person name="Tancsics A."/>
            <person name="Nagy I."/>
            <person name="Horvath B."/>
            <person name="Nagy I."/>
            <person name="Kukolya J."/>
        </authorList>
    </citation>
    <scope>NUCLEOTIDE SEQUENCE [LARGE SCALE GENOMIC DNA]</scope>
    <source>
        <strain evidence="1 2">OR16</strain>
    </source>
</reference>
<evidence type="ECO:0000313" key="2">
    <source>
        <dbReference type="Proteomes" id="UP000005808"/>
    </source>
</evidence>
<evidence type="ECO:0000313" key="1">
    <source>
        <dbReference type="EMBL" id="EHP41666.1"/>
    </source>
</evidence>
<dbReference type="RefSeq" id="WP_006159050.1">
    <property type="nucleotide sequence ID" value="NZ_AHJE01000044.1"/>
</dbReference>
<name>H1S6K5_9BURK</name>
<accession>H1S6K5</accession>
<comment type="caution">
    <text evidence="1">The sequence shown here is derived from an EMBL/GenBank/DDBJ whole genome shotgun (WGS) entry which is preliminary data.</text>
</comment>
<proteinExistence type="predicted"/>
<gene>
    <name evidence="1" type="ORF">OR16_17706</name>
</gene>
<organism evidence="1 2">
    <name type="scientific">Cupriavidus basilensis OR16</name>
    <dbReference type="NCBI Taxonomy" id="1127483"/>
    <lineage>
        <taxon>Bacteria</taxon>
        <taxon>Pseudomonadati</taxon>
        <taxon>Pseudomonadota</taxon>
        <taxon>Betaproteobacteria</taxon>
        <taxon>Burkholderiales</taxon>
        <taxon>Burkholderiaceae</taxon>
        <taxon>Cupriavidus</taxon>
    </lineage>
</organism>
<protein>
    <submittedName>
        <fullName evidence="1">Uncharacterized protein</fullName>
    </submittedName>
</protein>
<sequence length="117" mass="12667">MENGLDILVVRGFAVPEGRGKWACCYEIRLTTGRDEPLLYRGELHGRRYACEAAAIAAATFAGEQEARRQVASVRAGLLARHEYCVVVASSLRVSACMCACLSRRPARPGPLTGASR</sequence>
<dbReference type="EMBL" id="AHJE01000044">
    <property type="protein sequence ID" value="EHP41666.1"/>
    <property type="molecule type" value="Genomic_DNA"/>
</dbReference>